<name>A0A3N4HQX5_ASCIM</name>
<feature type="chain" id="PRO_5018148170" description="Hydrophobin" evidence="1">
    <location>
        <begin position="21"/>
        <end position="124"/>
    </location>
</feature>
<keyword evidence="3" id="KW-1185">Reference proteome</keyword>
<dbReference type="EMBL" id="ML119778">
    <property type="protein sequence ID" value="RPA74888.1"/>
    <property type="molecule type" value="Genomic_DNA"/>
</dbReference>
<protein>
    <recommendedName>
        <fullName evidence="4">Hydrophobin</fullName>
    </recommendedName>
</protein>
<dbReference type="Proteomes" id="UP000275078">
    <property type="component" value="Unassembled WGS sequence"/>
</dbReference>
<proteinExistence type="predicted"/>
<evidence type="ECO:0000313" key="3">
    <source>
        <dbReference type="Proteomes" id="UP000275078"/>
    </source>
</evidence>
<organism evidence="2 3">
    <name type="scientific">Ascobolus immersus RN42</name>
    <dbReference type="NCBI Taxonomy" id="1160509"/>
    <lineage>
        <taxon>Eukaryota</taxon>
        <taxon>Fungi</taxon>
        <taxon>Dikarya</taxon>
        <taxon>Ascomycota</taxon>
        <taxon>Pezizomycotina</taxon>
        <taxon>Pezizomycetes</taxon>
        <taxon>Pezizales</taxon>
        <taxon>Ascobolaceae</taxon>
        <taxon>Ascobolus</taxon>
    </lineage>
</organism>
<reference evidence="2 3" key="1">
    <citation type="journal article" date="2018" name="Nat. Ecol. Evol.">
        <title>Pezizomycetes genomes reveal the molecular basis of ectomycorrhizal truffle lifestyle.</title>
        <authorList>
            <person name="Murat C."/>
            <person name="Payen T."/>
            <person name="Noel B."/>
            <person name="Kuo A."/>
            <person name="Morin E."/>
            <person name="Chen J."/>
            <person name="Kohler A."/>
            <person name="Krizsan K."/>
            <person name="Balestrini R."/>
            <person name="Da Silva C."/>
            <person name="Montanini B."/>
            <person name="Hainaut M."/>
            <person name="Levati E."/>
            <person name="Barry K.W."/>
            <person name="Belfiori B."/>
            <person name="Cichocki N."/>
            <person name="Clum A."/>
            <person name="Dockter R.B."/>
            <person name="Fauchery L."/>
            <person name="Guy J."/>
            <person name="Iotti M."/>
            <person name="Le Tacon F."/>
            <person name="Lindquist E.A."/>
            <person name="Lipzen A."/>
            <person name="Malagnac F."/>
            <person name="Mello A."/>
            <person name="Molinier V."/>
            <person name="Miyauchi S."/>
            <person name="Poulain J."/>
            <person name="Riccioni C."/>
            <person name="Rubini A."/>
            <person name="Sitrit Y."/>
            <person name="Splivallo R."/>
            <person name="Traeger S."/>
            <person name="Wang M."/>
            <person name="Zifcakova L."/>
            <person name="Wipf D."/>
            <person name="Zambonelli A."/>
            <person name="Paolocci F."/>
            <person name="Nowrousian M."/>
            <person name="Ottonello S."/>
            <person name="Baldrian P."/>
            <person name="Spatafora J.W."/>
            <person name="Henrissat B."/>
            <person name="Nagy L.G."/>
            <person name="Aury J.M."/>
            <person name="Wincker P."/>
            <person name="Grigoriev I.V."/>
            <person name="Bonfante P."/>
            <person name="Martin F.M."/>
        </authorList>
    </citation>
    <scope>NUCLEOTIDE SEQUENCE [LARGE SCALE GENOMIC DNA]</scope>
    <source>
        <strain evidence="2 3">RN42</strain>
    </source>
</reference>
<feature type="signal peptide" evidence="1">
    <location>
        <begin position="1"/>
        <end position="20"/>
    </location>
</feature>
<accession>A0A3N4HQX5</accession>
<evidence type="ECO:0000256" key="1">
    <source>
        <dbReference type="SAM" id="SignalP"/>
    </source>
</evidence>
<evidence type="ECO:0000313" key="2">
    <source>
        <dbReference type="EMBL" id="RPA74888.1"/>
    </source>
</evidence>
<keyword evidence="1" id="KW-0732">Signal</keyword>
<evidence type="ECO:0008006" key="4">
    <source>
        <dbReference type="Google" id="ProtNLM"/>
    </source>
</evidence>
<sequence length="124" mass="13460">MHYTTFASVLTLASLPLATPQVGKRLANFCTDGNKAVYCCQAATPDTPTPGFFAASLCARTNIPGAPCRFTPLCCPDYGTVYSSHNKNILRGNRKKSITQVPILSVEYQAYPWQYFLILAACSG</sequence>
<dbReference type="AlphaFoldDB" id="A0A3N4HQX5"/>
<gene>
    <name evidence="2" type="ORF">BJ508DRAFT_380361</name>
</gene>